<evidence type="ECO:0000313" key="2">
    <source>
        <dbReference type="EMBL" id="RZU33846.1"/>
    </source>
</evidence>
<accession>A0A4V6MFM4</accession>
<reference evidence="2 3" key="1">
    <citation type="submission" date="2019-02" db="EMBL/GenBank/DDBJ databases">
        <title>Sequencing the genomes of 1000 actinobacteria strains.</title>
        <authorList>
            <person name="Klenk H.-P."/>
        </authorList>
    </citation>
    <scope>NUCLEOTIDE SEQUENCE [LARGE SCALE GENOMIC DNA]</scope>
    <source>
        <strain evidence="2 3">DSM 44509</strain>
    </source>
</reference>
<dbReference type="Proteomes" id="UP000292507">
    <property type="component" value="Unassembled WGS sequence"/>
</dbReference>
<dbReference type="RefSeq" id="WP_104529128.1">
    <property type="nucleotide sequence ID" value="NZ_POQT01000022.1"/>
</dbReference>
<dbReference type="AlphaFoldDB" id="A0A4V6MFM4"/>
<comment type="caution">
    <text evidence="2">The sequence shown here is derived from an EMBL/GenBank/DDBJ whole genome shotgun (WGS) entry which is preliminary data.</text>
</comment>
<organism evidence="2 3">
    <name type="scientific">Blastococcus saxobsidens</name>
    <dbReference type="NCBI Taxonomy" id="138336"/>
    <lineage>
        <taxon>Bacteria</taxon>
        <taxon>Bacillati</taxon>
        <taxon>Actinomycetota</taxon>
        <taxon>Actinomycetes</taxon>
        <taxon>Geodermatophilales</taxon>
        <taxon>Geodermatophilaceae</taxon>
        <taxon>Blastococcus</taxon>
    </lineage>
</organism>
<keyword evidence="3" id="KW-1185">Reference proteome</keyword>
<evidence type="ECO:0000256" key="1">
    <source>
        <dbReference type="SAM" id="Phobius"/>
    </source>
</evidence>
<evidence type="ECO:0000313" key="3">
    <source>
        <dbReference type="Proteomes" id="UP000292507"/>
    </source>
</evidence>
<proteinExistence type="predicted"/>
<protein>
    <submittedName>
        <fullName evidence="2">Uncharacterized protein</fullName>
    </submittedName>
</protein>
<keyword evidence="1" id="KW-0812">Transmembrane</keyword>
<feature type="transmembrane region" description="Helical" evidence="1">
    <location>
        <begin position="46"/>
        <end position="69"/>
    </location>
</feature>
<name>A0A4V6MFM4_9ACTN</name>
<dbReference type="EMBL" id="SHKV01000001">
    <property type="protein sequence ID" value="RZU33846.1"/>
    <property type="molecule type" value="Genomic_DNA"/>
</dbReference>
<dbReference type="OrthoDB" id="3671425at2"/>
<sequence length="355" mass="38277">MNDLTLLREAGPEAPPLSLAARSAARAALLDEIDGPGLRRRPRRRVVVRVGLATVTAAAAWTAAVVVAAPHPVGPPPGSVRLVDFHVPTFPLSLDPAPEGLRPAFDGNGDGASIAAYDDASGQDGFTIYVGDDAPEGTGHGDDGAPGYQELDVDGVSLGDDEVEVVTYERDWCVEDTDQGCVTERRRFAWLSWERHDDQWVSLLGHGEYADAEQLQEVAGSLVDRPQPATLDVGLAPEGWSIRAYKMGRVLTLANDAHEAQDLTVHIPLPEDVIPAGQVRESISGPIGPQLDVTVNGRPAQLVRVDIGYVVDGHRYEGWYLQAQFEDGTTFVLQAPEAFTKEQVLQMAEQVTYHP</sequence>
<gene>
    <name evidence="2" type="ORF">BKA19_3585</name>
</gene>
<keyword evidence="1" id="KW-0472">Membrane</keyword>
<keyword evidence="1" id="KW-1133">Transmembrane helix</keyword>